<gene>
    <name evidence="2" type="ORF">E1301_Tti008719</name>
</gene>
<dbReference type="AlphaFoldDB" id="A0A5A9P051"/>
<organism evidence="2 3">
    <name type="scientific">Triplophysa tibetana</name>
    <dbReference type="NCBI Taxonomy" id="1572043"/>
    <lineage>
        <taxon>Eukaryota</taxon>
        <taxon>Metazoa</taxon>
        <taxon>Chordata</taxon>
        <taxon>Craniata</taxon>
        <taxon>Vertebrata</taxon>
        <taxon>Euteleostomi</taxon>
        <taxon>Actinopterygii</taxon>
        <taxon>Neopterygii</taxon>
        <taxon>Teleostei</taxon>
        <taxon>Ostariophysi</taxon>
        <taxon>Cypriniformes</taxon>
        <taxon>Nemacheilidae</taxon>
        <taxon>Triplophysa</taxon>
    </lineage>
</organism>
<sequence>MGPVMMPSGETLLLATVDRKSCQSEVGVGNLITFTEALRTPLNNSFGHMDKMLFYLSRIMHIQHSNTQMQRRVGINKERNFCLSLVFLCVSKARVSGHLSDVDTDLDSRRSTHHSMRAPDTAHQTGDATINQILQQTGGHAQIKQRSEAERSRSFHSGSSDCEKDALNVKGTIETEMTDVIQVDVIQLNFPPLRFVVEIKRGQARRRRQNVYVPLTSKIRSNSHAPYVVFTTTAGDDYHSVEKYKMHFRLFQQPAGLIQRREPESTDRPGPSCLAQEIDTGIPAVLTSHPENSRESQRTGPPVAYQSSFSNILTHMHQQYHTEMLPCRKSQKVNRVQQGWIGNRAYRAISETGMNEAPLEHETQMGQNFLQTEFSLEGARKPETFETCRNDWVRRRAASLRLSLHYYRVHYLGLAKQRSNFTAERTRLQTLLSLVNYKSLNGDQQTGRHANTFRFLKEKVSKFIYKGLKTKAYRCRKQRLAVSIGYFSHNS</sequence>
<evidence type="ECO:0000313" key="3">
    <source>
        <dbReference type="Proteomes" id="UP000324632"/>
    </source>
</evidence>
<feature type="compositionally biased region" description="Polar residues" evidence="1">
    <location>
        <begin position="122"/>
        <end position="139"/>
    </location>
</feature>
<protein>
    <submittedName>
        <fullName evidence="2">Uncharacterized protein</fullName>
    </submittedName>
</protein>
<evidence type="ECO:0000313" key="2">
    <source>
        <dbReference type="EMBL" id="KAA0715230.1"/>
    </source>
</evidence>
<dbReference type="EMBL" id="SOYY01000011">
    <property type="protein sequence ID" value="KAA0715230.1"/>
    <property type="molecule type" value="Genomic_DNA"/>
</dbReference>
<reference evidence="2 3" key="1">
    <citation type="journal article" date="2019" name="Mol. Ecol. Resour.">
        <title>Chromosome-level genome assembly of Triplophysa tibetana, a fish adapted to the harsh high-altitude environment of the Tibetan Plateau.</title>
        <authorList>
            <person name="Yang X."/>
            <person name="Liu H."/>
            <person name="Ma Z."/>
            <person name="Zou Y."/>
            <person name="Zou M."/>
            <person name="Mao Y."/>
            <person name="Li X."/>
            <person name="Wang H."/>
            <person name="Chen T."/>
            <person name="Wang W."/>
            <person name="Yang R."/>
        </authorList>
    </citation>
    <scope>NUCLEOTIDE SEQUENCE [LARGE SCALE GENOMIC DNA]</scope>
    <source>
        <strain evidence="2">TTIB1903HZAU</strain>
        <tissue evidence="2">Muscle</tissue>
    </source>
</reference>
<keyword evidence="3" id="KW-1185">Reference proteome</keyword>
<name>A0A5A9P051_9TELE</name>
<feature type="region of interest" description="Disordered" evidence="1">
    <location>
        <begin position="104"/>
        <end position="163"/>
    </location>
</feature>
<accession>A0A5A9P051</accession>
<comment type="caution">
    <text evidence="2">The sequence shown here is derived from an EMBL/GenBank/DDBJ whole genome shotgun (WGS) entry which is preliminary data.</text>
</comment>
<dbReference type="Proteomes" id="UP000324632">
    <property type="component" value="Chromosome 11"/>
</dbReference>
<proteinExistence type="predicted"/>
<evidence type="ECO:0000256" key="1">
    <source>
        <dbReference type="SAM" id="MobiDB-lite"/>
    </source>
</evidence>